<dbReference type="SUPFAM" id="SSF88946">
    <property type="entry name" value="Sigma2 domain of RNA polymerase sigma factors"/>
    <property type="match status" value="1"/>
</dbReference>
<reference evidence="8 9" key="1">
    <citation type="submission" date="2020-02" db="EMBL/GenBank/DDBJ databases">
        <authorList>
            <person name="Li X.-J."/>
            <person name="Han X.-M."/>
        </authorList>
    </citation>
    <scope>NUCLEOTIDE SEQUENCE [LARGE SCALE GENOMIC DNA]</scope>
    <source>
        <strain evidence="8 9">CCTCC AB 2017055</strain>
    </source>
</reference>
<keyword evidence="5" id="KW-0804">Transcription</keyword>
<keyword evidence="3" id="KW-0731">Sigma factor</keyword>
<dbReference type="InterPro" id="IPR007627">
    <property type="entry name" value="RNA_pol_sigma70_r2"/>
</dbReference>
<comment type="caution">
    <text evidence="8">The sequence shown here is derived from an EMBL/GenBank/DDBJ whole genome shotgun (WGS) entry which is preliminary data.</text>
</comment>
<evidence type="ECO:0000256" key="5">
    <source>
        <dbReference type="ARBA" id="ARBA00023163"/>
    </source>
</evidence>
<accession>A0A6L9SFS4</accession>
<dbReference type="Pfam" id="PF08281">
    <property type="entry name" value="Sigma70_r4_2"/>
    <property type="match status" value="1"/>
</dbReference>
<gene>
    <name evidence="8" type="ORF">G1H10_24285</name>
</gene>
<feature type="domain" description="RNA polymerase sigma factor 70 region 4 type 2" evidence="7">
    <location>
        <begin position="126"/>
        <end position="172"/>
    </location>
</feature>
<dbReference type="Proteomes" id="UP000475214">
    <property type="component" value="Unassembled WGS sequence"/>
</dbReference>
<dbReference type="InterPro" id="IPR013249">
    <property type="entry name" value="RNA_pol_sigma70_r4_t2"/>
</dbReference>
<dbReference type="Pfam" id="PF04542">
    <property type="entry name" value="Sigma70_r2"/>
    <property type="match status" value="1"/>
</dbReference>
<sequence length="188" mass="20837">MISRVEIDDTSALLSRARSGDESAFVELYRNVAPIARRVAYRIVRDIHVADDLVQEAFYLVLKAVRSGHGPTDSFGGYVVSTVKRLAYRQSAVQGRTVCIDDFTAWDDQATAPTNEHQADLVNAAWASLPPRWRHVLWLIDVDRYSPSELAPAMSMTANAVSSLATRARRALRAAYMAQQREELGAAS</sequence>
<proteinExistence type="inferred from homology"/>
<evidence type="ECO:0000256" key="4">
    <source>
        <dbReference type="ARBA" id="ARBA00023125"/>
    </source>
</evidence>
<feature type="domain" description="RNA polymerase sigma-70 region 2" evidence="6">
    <location>
        <begin position="28"/>
        <end position="94"/>
    </location>
</feature>
<name>A0A6L9SFS4_9ACTN</name>
<organism evidence="8 9">
    <name type="scientific">Phytoactinopolyspora halotolerans</name>
    <dbReference type="NCBI Taxonomy" id="1981512"/>
    <lineage>
        <taxon>Bacteria</taxon>
        <taxon>Bacillati</taxon>
        <taxon>Actinomycetota</taxon>
        <taxon>Actinomycetes</taxon>
        <taxon>Jiangellales</taxon>
        <taxon>Jiangellaceae</taxon>
        <taxon>Phytoactinopolyspora</taxon>
    </lineage>
</organism>
<evidence type="ECO:0000256" key="3">
    <source>
        <dbReference type="ARBA" id="ARBA00023082"/>
    </source>
</evidence>
<dbReference type="InterPro" id="IPR013325">
    <property type="entry name" value="RNA_pol_sigma_r2"/>
</dbReference>
<dbReference type="Gene3D" id="1.10.10.10">
    <property type="entry name" value="Winged helix-like DNA-binding domain superfamily/Winged helix DNA-binding domain"/>
    <property type="match status" value="1"/>
</dbReference>
<evidence type="ECO:0000259" key="7">
    <source>
        <dbReference type="Pfam" id="PF08281"/>
    </source>
</evidence>
<comment type="similarity">
    <text evidence="1">Belongs to the sigma-70 factor family. ECF subfamily.</text>
</comment>
<evidence type="ECO:0000259" key="6">
    <source>
        <dbReference type="Pfam" id="PF04542"/>
    </source>
</evidence>
<dbReference type="EMBL" id="JAAGOA010000021">
    <property type="protein sequence ID" value="NEE03291.1"/>
    <property type="molecule type" value="Genomic_DNA"/>
</dbReference>
<keyword evidence="9" id="KW-1185">Reference proteome</keyword>
<keyword evidence="2" id="KW-0805">Transcription regulation</keyword>
<protein>
    <submittedName>
        <fullName evidence="8">Sigma-70 family RNA polymerase sigma factor</fullName>
    </submittedName>
</protein>
<dbReference type="InterPro" id="IPR036388">
    <property type="entry name" value="WH-like_DNA-bd_sf"/>
</dbReference>
<dbReference type="RefSeq" id="WP_163742850.1">
    <property type="nucleotide sequence ID" value="NZ_JAAGOA010000021.1"/>
</dbReference>
<dbReference type="Gene3D" id="1.10.1740.10">
    <property type="match status" value="1"/>
</dbReference>
<evidence type="ECO:0000256" key="2">
    <source>
        <dbReference type="ARBA" id="ARBA00023015"/>
    </source>
</evidence>
<dbReference type="AlphaFoldDB" id="A0A6L9SFS4"/>
<dbReference type="SUPFAM" id="SSF88659">
    <property type="entry name" value="Sigma3 and sigma4 domains of RNA polymerase sigma factors"/>
    <property type="match status" value="1"/>
</dbReference>
<evidence type="ECO:0000313" key="8">
    <source>
        <dbReference type="EMBL" id="NEE03291.1"/>
    </source>
</evidence>
<dbReference type="GO" id="GO:0006352">
    <property type="term" value="P:DNA-templated transcription initiation"/>
    <property type="evidence" value="ECO:0007669"/>
    <property type="project" value="InterPro"/>
</dbReference>
<dbReference type="PANTHER" id="PTHR43133">
    <property type="entry name" value="RNA POLYMERASE ECF-TYPE SIGMA FACTO"/>
    <property type="match status" value="1"/>
</dbReference>
<dbReference type="InterPro" id="IPR013324">
    <property type="entry name" value="RNA_pol_sigma_r3/r4-like"/>
</dbReference>
<dbReference type="NCBIfam" id="TIGR02937">
    <property type="entry name" value="sigma70-ECF"/>
    <property type="match status" value="1"/>
</dbReference>
<evidence type="ECO:0000256" key="1">
    <source>
        <dbReference type="ARBA" id="ARBA00010641"/>
    </source>
</evidence>
<dbReference type="InterPro" id="IPR014284">
    <property type="entry name" value="RNA_pol_sigma-70_dom"/>
</dbReference>
<dbReference type="InterPro" id="IPR039425">
    <property type="entry name" value="RNA_pol_sigma-70-like"/>
</dbReference>
<dbReference type="PANTHER" id="PTHR43133:SF8">
    <property type="entry name" value="RNA POLYMERASE SIGMA FACTOR HI_1459-RELATED"/>
    <property type="match status" value="1"/>
</dbReference>
<dbReference type="GO" id="GO:0016987">
    <property type="term" value="F:sigma factor activity"/>
    <property type="evidence" value="ECO:0007669"/>
    <property type="project" value="UniProtKB-KW"/>
</dbReference>
<dbReference type="GO" id="GO:0003677">
    <property type="term" value="F:DNA binding"/>
    <property type="evidence" value="ECO:0007669"/>
    <property type="project" value="UniProtKB-KW"/>
</dbReference>
<keyword evidence="4" id="KW-0238">DNA-binding</keyword>
<evidence type="ECO:0000313" key="9">
    <source>
        <dbReference type="Proteomes" id="UP000475214"/>
    </source>
</evidence>